<dbReference type="AlphaFoldDB" id="A0A1L0CKX0"/>
<dbReference type="EMBL" id="FQNF01000024">
    <property type="protein sequence ID" value="SGZ39501.1"/>
    <property type="molecule type" value="Genomic_DNA"/>
</dbReference>
<accession>A0A1L0CKX0</accession>
<reference evidence="3" key="1">
    <citation type="submission" date="2016-11" db="EMBL/GenBank/DDBJ databases">
        <authorList>
            <person name="Guldener U."/>
        </authorList>
    </citation>
    <scope>NUCLEOTIDE SEQUENCE [LARGE SCALE GENOMIC DNA]</scope>
</reference>
<sequence>MSMNVNKVKQIIKHSNENPNEHRIIINKLNTFHKHNIMDIISVYSKEYTDEHALSLSCLNISHFDESTITFTYARGVKDEAEIVIDTPYDFVNEDVSKKITNFADYFEQLSKHVSKIVGRYYKQVNSIRYPTHTISGLLLFLTIQIPLIITIVMMCTDIFDPIFQYMFFGASAKTVFMISSVVAVITLLIHVVEFIALKIPQKWNYYRLTTDMKIEHFIFCMLEGYPHHDRFNELIKNVKDSGFYTFDVETVDNIM</sequence>
<dbReference type="VEuPathDB" id="FungiDB:HGUI_01701"/>
<keyword evidence="1" id="KW-1133">Transmembrane helix</keyword>
<evidence type="ECO:0000256" key="1">
    <source>
        <dbReference type="SAM" id="Phobius"/>
    </source>
</evidence>
<feature type="transmembrane region" description="Helical" evidence="1">
    <location>
        <begin position="137"/>
        <end position="155"/>
    </location>
</feature>
<gene>
    <name evidence="2" type="ORF">HGUI_01701</name>
</gene>
<evidence type="ECO:0000313" key="3">
    <source>
        <dbReference type="Proteomes" id="UP000183365"/>
    </source>
</evidence>
<proteinExistence type="predicted"/>
<evidence type="ECO:0008006" key="4">
    <source>
        <dbReference type="Google" id="ProtNLM"/>
    </source>
</evidence>
<organism evidence="2 3">
    <name type="scientific">Hanseniaspora guilliermondii</name>
    <dbReference type="NCBI Taxonomy" id="56406"/>
    <lineage>
        <taxon>Eukaryota</taxon>
        <taxon>Fungi</taxon>
        <taxon>Dikarya</taxon>
        <taxon>Ascomycota</taxon>
        <taxon>Saccharomycotina</taxon>
        <taxon>Saccharomycetes</taxon>
        <taxon>Saccharomycodales</taxon>
        <taxon>Saccharomycodaceae</taxon>
        <taxon>Hanseniaspora</taxon>
    </lineage>
</organism>
<dbReference type="OrthoDB" id="3970915at2759"/>
<name>A0A1L0CKX0_9ASCO</name>
<dbReference type="PANTHER" id="PTHR37783">
    <property type="entry name" value="MEMBRANE PROTEIN, PUTATIVE (AFU_ORTHOLOGUE AFUA_1G04315)-RELATED"/>
    <property type="match status" value="1"/>
</dbReference>
<feature type="transmembrane region" description="Helical" evidence="1">
    <location>
        <begin position="175"/>
        <end position="198"/>
    </location>
</feature>
<keyword evidence="1" id="KW-0812">Transmembrane</keyword>
<dbReference type="Proteomes" id="UP000183365">
    <property type="component" value="Unassembled WGS sequence"/>
</dbReference>
<keyword evidence="1" id="KW-0472">Membrane</keyword>
<dbReference type="PANTHER" id="PTHR37783:SF1">
    <property type="entry name" value="MEMBRANE PROTEIN, PUTATIVE (AFU_ORTHOLOGUE AFUA_1G04315)-RELATED"/>
    <property type="match status" value="1"/>
</dbReference>
<keyword evidence="3" id="KW-1185">Reference proteome</keyword>
<evidence type="ECO:0000313" key="2">
    <source>
        <dbReference type="EMBL" id="SGZ39501.1"/>
    </source>
</evidence>
<protein>
    <recommendedName>
        <fullName evidence="4">DUF2470 domain-containing protein</fullName>
    </recommendedName>
</protein>